<evidence type="ECO:0000256" key="1">
    <source>
        <dbReference type="ARBA" id="ARBA00000085"/>
    </source>
</evidence>
<evidence type="ECO:0000256" key="3">
    <source>
        <dbReference type="ARBA" id="ARBA00012438"/>
    </source>
</evidence>
<evidence type="ECO:0000313" key="14">
    <source>
        <dbReference type="EMBL" id="GIH21771.1"/>
    </source>
</evidence>
<keyword evidence="8" id="KW-0472">Membrane</keyword>
<dbReference type="GO" id="GO:0005886">
    <property type="term" value="C:plasma membrane"/>
    <property type="evidence" value="ECO:0007669"/>
    <property type="project" value="UniProtKB-SubCell"/>
</dbReference>
<keyword evidence="6" id="KW-0812">Transmembrane</keyword>
<dbReference type="PROSITE" id="PS50885">
    <property type="entry name" value="HAMP"/>
    <property type="match status" value="1"/>
</dbReference>
<reference evidence="14" key="1">
    <citation type="submission" date="2021-01" db="EMBL/GenBank/DDBJ databases">
        <title>Whole genome shotgun sequence of Acrocarpospora phusangensis NBRC 108782.</title>
        <authorList>
            <person name="Komaki H."/>
            <person name="Tamura T."/>
        </authorList>
    </citation>
    <scope>NUCLEOTIDE SEQUENCE</scope>
    <source>
        <strain evidence="14">NBRC 108782</strain>
    </source>
</reference>
<evidence type="ECO:0000256" key="4">
    <source>
        <dbReference type="ARBA" id="ARBA00022553"/>
    </source>
</evidence>
<evidence type="ECO:0000259" key="13">
    <source>
        <dbReference type="PROSITE" id="PS50885"/>
    </source>
</evidence>
<dbReference type="CDD" id="cd00075">
    <property type="entry name" value="HATPase"/>
    <property type="match status" value="1"/>
</dbReference>
<dbReference type="SUPFAM" id="SSF47384">
    <property type="entry name" value="Homodimeric domain of signal transducing histidine kinase"/>
    <property type="match status" value="1"/>
</dbReference>
<keyword evidence="5" id="KW-0808">Transferase</keyword>
<dbReference type="AlphaFoldDB" id="A0A919Q532"/>
<dbReference type="Gene3D" id="1.10.8.500">
    <property type="entry name" value="HAMP domain in histidine kinase"/>
    <property type="match status" value="1"/>
</dbReference>
<dbReference type="InterPro" id="IPR036890">
    <property type="entry name" value="HATPase_C_sf"/>
</dbReference>
<organism evidence="14 15">
    <name type="scientific">Acrocarpospora phusangensis</name>
    <dbReference type="NCBI Taxonomy" id="1070424"/>
    <lineage>
        <taxon>Bacteria</taxon>
        <taxon>Bacillati</taxon>
        <taxon>Actinomycetota</taxon>
        <taxon>Actinomycetes</taxon>
        <taxon>Streptosporangiales</taxon>
        <taxon>Streptosporangiaceae</taxon>
        <taxon>Acrocarpospora</taxon>
    </lineage>
</organism>
<dbReference type="InterPro" id="IPR036097">
    <property type="entry name" value="HisK_dim/P_sf"/>
</dbReference>
<evidence type="ECO:0000313" key="15">
    <source>
        <dbReference type="Proteomes" id="UP000640052"/>
    </source>
</evidence>
<evidence type="ECO:0000256" key="2">
    <source>
        <dbReference type="ARBA" id="ARBA00004236"/>
    </source>
</evidence>
<dbReference type="CDD" id="cd06225">
    <property type="entry name" value="HAMP"/>
    <property type="match status" value="1"/>
</dbReference>
<dbReference type="PROSITE" id="PS50109">
    <property type="entry name" value="HIS_KIN"/>
    <property type="match status" value="1"/>
</dbReference>
<dbReference type="SMART" id="SM00304">
    <property type="entry name" value="HAMP"/>
    <property type="match status" value="1"/>
</dbReference>
<keyword evidence="4" id="KW-0597">Phosphoprotein</keyword>
<protein>
    <recommendedName>
        <fullName evidence="3">histidine kinase</fullName>
        <ecNumber evidence="3">2.7.13.3</ecNumber>
    </recommendedName>
</protein>
<name>A0A919Q532_9ACTN</name>
<dbReference type="PANTHER" id="PTHR43711:SF1">
    <property type="entry name" value="HISTIDINE KINASE 1"/>
    <property type="match status" value="1"/>
</dbReference>
<evidence type="ECO:0000256" key="7">
    <source>
        <dbReference type="ARBA" id="ARBA00022777"/>
    </source>
</evidence>
<comment type="caution">
    <text evidence="14">The sequence shown here is derived from an EMBL/GenBank/DDBJ whole genome shotgun (WGS) entry which is preliminary data.</text>
</comment>
<dbReference type="InterPro" id="IPR005467">
    <property type="entry name" value="His_kinase_dom"/>
</dbReference>
<dbReference type="Gene3D" id="3.30.565.10">
    <property type="entry name" value="Histidine kinase-like ATPase, C-terminal domain"/>
    <property type="match status" value="1"/>
</dbReference>
<dbReference type="Pfam" id="PF02518">
    <property type="entry name" value="HATPase_c"/>
    <property type="match status" value="1"/>
</dbReference>
<keyword evidence="15" id="KW-1185">Reference proteome</keyword>
<dbReference type="SUPFAM" id="SSF158472">
    <property type="entry name" value="HAMP domain-like"/>
    <property type="match status" value="1"/>
</dbReference>
<feature type="chain" id="PRO_5036816513" description="histidine kinase" evidence="11">
    <location>
        <begin position="25"/>
        <end position="592"/>
    </location>
</feature>
<keyword evidence="9" id="KW-0902">Two-component regulatory system</keyword>
<dbReference type="GO" id="GO:0000155">
    <property type="term" value="F:phosphorelay sensor kinase activity"/>
    <property type="evidence" value="ECO:0007669"/>
    <property type="project" value="InterPro"/>
</dbReference>
<dbReference type="PANTHER" id="PTHR43711">
    <property type="entry name" value="TWO-COMPONENT HISTIDINE KINASE"/>
    <property type="match status" value="1"/>
</dbReference>
<dbReference type="Pfam" id="PF00672">
    <property type="entry name" value="HAMP"/>
    <property type="match status" value="1"/>
</dbReference>
<dbReference type="SMART" id="SM00387">
    <property type="entry name" value="HATPase_c"/>
    <property type="match status" value="1"/>
</dbReference>
<dbReference type="Pfam" id="PF00512">
    <property type="entry name" value="HisKA"/>
    <property type="match status" value="1"/>
</dbReference>
<dbReference type="SMART" id="SM00388">
    <property type="entry name" value="HisKA"/>
    <property type="match status" value="1"/>
</dbReference>
<dbReference type="EMBL" id="BOOA01000001">
    <property type="protein sequence ID" value="GIH21771.1"/>
    <property type="molecule type" value="Genomic_DNA"/>
</dbReference>
<keyword evidence="7 14" id="KW-0418">Kinase</keyword>
<feature type="signal peptide" evidence="11">
    <location>
        <begin position="1"/>
        <end position="24"/>
    </location>
</feature>
<proteinExistence type="predicted"/>
<dbReference type="InterPro" id="IPR003594">
    <property type="entry name" value="HATPase_dom"/>
</dbReference>
<dbReference type="Proteomes" id="UP000640052">
    <property type="component" value="Unassembled WGS sequence"/>
</dbReference>
<accession>A0A919Q532</accession>
<feature type="region of interest" description="Disordered" evidence="10">
    <location>
        <begin position="565"/>
        <end position="592"/>
    </location>
</feature>
<keyword evidence="8" id="KW-1133">Transmembrane helix</keyword>
<evidence type="ECO:0000256" key="8">
    <source>
        <dbReference type="ARBA" id="ARBA00022989"/>
    </source>
</evidence>
<evidence type="ECO:0000259" key="12">
    <source>
        <dbReference type="PROSITE" id="PS50109"/>
    </source>
</evidence>
<dbReference type="InterPro" id="IPR004358">
    <property type="entry name" value="Sig_transdc_His_kin-like_C"/>
</dbReference>
<gene>
    <name evidence="14" type="ORF">Aph01nite_00810</name>
</gene>
<feature type="domain" description="Histidine kinase" evidence="12">
    <location>
        <begin position="374"/>
        <end position="588"/>
    </location>
</feature>
<dbReference type="CDD" id="cd00082">
    <property type="entry name" value="HisKA"/>
    <property type="match status" value="1"/>
</dbReference>
<dbReference type="InterPro" id="IPR050736">
    <property type="entry name" value="Sensor_HK_Regulatory"/>
</dbReference>
<dbReference type="SUPFAM" id="SSF55874">
    <property type="entry name" value="ATPase domain of HSP90 chaperone/DNA topoisomerase II/histidine kinase"/>
    <property type="match status" value="1"/>
</dbReference>
<dbReference type="InterPro" id="IPR003661">
    <property type="entry name" value="HisK_dim/P_dom"/>
</dbReference>
<dbReference type="EC" id="2.7.13.3" evidence="3"/>
<evidence type="ECO:0000256" key="10">
    <source>
        <dbReference type="SAM" id="MobiDB-lite"/>
    </source>
</evidence>
<sequence>MPLRRSLLLRLLAVTMLVSVCSIAATAWLTVRSTTVALRQEQGQALADDARVYDALLGYAAGHSSWRGASQTVQRLARETGHRITLTTEEREPLFDSDPGPVTLPAKPTAVIEPLAVDTPEHIDPRAVGPFRLPAGERDLLRAAAQRRAACLRDAFVNVTATVAERPGGRSFLEIRNIDPATSRCASTVLDELTPTETKALAQLGKLVNGCLKKRDMPEVRLGLDFSWSPLPAPAARDAAPAGNLTKTVQECIVGSRREQLEPYVAPAALLFVGSRAGPPSTIFDLSSANQVRIAGVAAAVLLVTLTVTVLAGVQLVRPLRALTGAVRRMEEGDLSPSVRIGRKDEIGSLAEAFNAMSTRRAQLEELRKAMVGDVAHELRTPLSNIRGWLEAAEDGVVAPDRALMSSLLEEALLLQHIIDDLRDLAEADAGELRLHKETFDVTDLLAQVAKVHRGNATTAGVTLSTPSDAPLDLHADPVRLRQAVANLVSNAVRHTPPGGTVTLSAHRDGPATVIEVADTGTGIGAEDLPLIFERFWRVDLSRNRRTGGSGLGLSIVRKLTEAHGGTATATSTPGHGSTFALRLPRGDDHPA</sequence>
<dbReference type="PRINTS" id="PR00344">
    <property type="entry name" value="BCTRLSENSOR"/>
</dbReference>
<feature type="domain" description="HAMP" evidence="13">
    <location>
        <begin position="314"/>
        <end position="366"/>
    </location>
</feature>
<comment type="subcellular location">
    <subcellularLocation>
        <location evidence="2">Cell membrane</location>
    </subcellularLocation>
</comment>
<evidence type="ECO:0000256" key="9">
    <source>
        <dbReference type="ARBA" id="ARBA00023012"/>
    </source>
</evidence>
<dbReference type="InterPro" id="IPR003660">
    <property type="entry name" value="HAMP_dom"/>
</dbReference>
<dbReference type="FunFam" id="3.30.565.10:FF:000006">
    <property type="entry name" value="Sensor histidine kinase WalK"/>
    <property type="match status" value="1"/>
</dbReference>
<evidence type="ECO:0000256" key="11">
    <source>
        <dbReference type="SAM" id="SignalP"/>
    </source>
</evidence>
<dbReference type="Gene3D" id="1.10.287.130">
    <property type="match status" value="1"/>
</dbReference>
<evidence type="ECO:0000256" key="6">
    <source>
        <dbReference type="ARBA" id="ARBA00022692"/>
    </source>
</evidence>
<keyword evidence="11" id="KW-0732">Signal</keyword>
<comment type="catalytic activity">
    <reaction evidence="1">
        <text>ATP + protein L-histidine = ADP + protein N-phospho-L-histidine.</text>
        <dbReference type="EC" id="2.7.13.3"/>
    </reaction>
</comment>
<evidence type="ECO:0000256" key="5">
    <source>
        <dbReference type="ARBA" id="ARBA00022679"/>
    </source>
</evidence>